<keyword evidence="6" id="KW-0614">Plasmid</keyword>
<evidence type="ECO:0000256" key="1">
    <source>
        <dbReference type="ARBA" id="ARBA00022603"/>
    </source>
</evidence>
<dbReference type="GO" id="GO:0032259">
    <property type="term" value="P:methylation"/>
    <property type="evidence" value="ECO:0007669"/>
    <property type="project" value="UniProtKB-KW"/>
</dbReference>
<dbReference type="AlphaFoldDB" id="A0AAJ5SAQ1"/>
<dbReference type="PRINTS" id="PR00507">
    <property type="entry name" value="N12N6MTFRASE"/>
</dbReference>
<keyword evidence="3" id="KW-0949">S-adenosyl-L-methionine</keyword>
<dbReference type="GO" id="GO:0003676">
    <property type="term" value="F:nucleic acid binding"/>
    <property type="evidence" value="ECO:0007669"/>
    <property type="project" value="InterPro"/>
</dbReference>
<dbReference type="RefSeq" id="WP_084851030.1">
    <property type="nucleotide sequence ID" value="NZ_CP118678.1"/>
</dbReference>
<geneLocation type="plasmid" evidence="6 7">
    <name>pHNGDW697-1</name>
</geneLocation>
<reference evidence="6" key="1">
    <citation type="submission" date="2023-02" db="EMBL/GenBank/DDBJ databases">
        <title>tmexCD-toprJ-like cluster.</title>
        <authorList>
            <person name="Gao X."/>
            <person name="Wang C."/>
            <person name="Liu J."/>
        </authorList>
    </citation>
    <scope>NUCLEOTIDE SEQUENCE</scope>
    <source>
        <strain evidence="6">GDW21C697WI</strain>
        <plasmid evidence="6">pHNGDW697-1</plasmid>
    </source>
</reference>
<keyword evidence="2" id="KW-0808">Transferase</keyword>
<dbReference type="PROSITE" id="PS00092">
    <property type="entry name" value="N6_MTASE"/>
    <property type="match status" value="1"/>
</dbReference>
<evidence type="ECO:0000256" key="2">
    <source>
        <dbReference type="ARBA" id="ARBA00022679"/>
    </source>
</evidence>
<evidence type="ECO:0000313" key="6">
    <source>
        <dbReference type="EMBL" id="WEA23397.1"/>
    </source>
</evidence>
<dbReference type="InterPro" id="IPR029063">
    <property type="entry name" value="SAM-dependent_MTases_sf"/>
</dbReference>
<dbReference type="Proteomes" id="UP001217631">
    <property type="component" value="Plasmid pHNGDW697-1"/>
</dbReference>
<feature type="domain" description="Methyltransferase small" evidence="5">
    <location>
        <begin position="67"/>
        <end position="140"/>
    </location>
</feature>
<gene>
    <name evidence="6" type="ORF">PWA60_28395</name>
</gene>
<evidence type="ECO:0000256" key="4">
    <source>
        <dbReference type="SAM" id="MobiDB-lite"/>
    </source>
</evidence>
<protein>
    <submittedName>
        <fullName evidence="6">Methyltransferase</fullName>
    </submittedName>
</protein>
<dbReference type="InterPro" id="IPR007848">
    <property type="entry name" value="Small_mtfrase_dom"/>
</dbReference>
<feature type="region of interest" description="Disordered" evidence="4">
    <location>
        <begin position="279"/>
        <end position="325"/>
    </location>
</feature>
<dbReference type="CDD" id="cd02440">
    <property type="entry name" value="AdoMet_MTases"/>
    <property type="match status" value="1"/>
</dbReference>
<dbReference type="SUPFAM" id="SSF53335">
    <property type="entry name" value="S-adenosyl-L-methionine-dependent methyltransferases"/>
    <property type="match status" value="1"/>
</dbReference>
<evidence type="ECO:0000313" key="7">
    <source>
        <dbReference type="Proteomes" id="UP001217631"/>
    </source>
</evidence>
<name>A0AAJ5SAQ1_9PSED</name>
<proteinExistence type="predicted"/>
<dbReference type="GO" id="GO:0008168">
    <property type="term" value="F:methyltransferase activity"/>
    <property type="evidence" value="ECO:0007669"/>
    <property type="project" value="UniProtKB-KW"/>
</dbReference>
<organism evidence="6 7">
    <name type="scientific">Pseudomonas juntendi</name>
    <dbReference type="NCBI Taxonomy" id="2666183"/>
    <lineage>
        <taxon>Bacteria</taxon>
        <taxon>Pseudomonadati</taxon>
        <taxon>Pseudomonadota</taxon>
        <taxon>Gammaproteobacteria</taxon>
        <taxon>Pseudomonadales</taxon>
        <taxon>Pseudomonadaceae</taxon>
        <taxon>Pseudomonas</taxon>
    </lineage>
</organism>
<keyword evidence="1 6" id="KW-0489">Methyltransferase</keyword>
<accession>A0AAJ5SAQ1</accession>
<sequence length="325" mass="35675">MAKLSKVAAKLHHQALDLVHSDKRLTLDDRYFILEHFHESATNMNGLAGAFFTPEGLANDLSVEVQECKSLIDLCAGIGRLAFACRERAERIVCVELNPEYAKVGMRVMPEAEWIVGDVFSLQELGRFDVAISNPPFGAVKTGKAFSGRYTGASFEYKVIEVASQIADHGAFIIPQQSAPFRYSGCRNYSVEITPQCQKFMDQSGILLEHNCGLDTSAYLDEWHGVSPMCEIVLCDFTQPRREALEVPAPAVAPLPATLATPLNQLQVVKPKEQKEVVAQPTLEAPNAQQPDAKPTPVMPATKSKRPKARQADADYGQLSLFDAA</sequence>
<dbReference type="InterPro" id="IPR002052">
    <property type="entry name" value="DNA_methylase_N6_adenine_CS"/>
</dbReference>
<evidence type="ECO:0000259" key="5">
    <source>
        <dbReference type="Pfam" id="PF05175"/>
    </source>
</evidence>
<dbReference type="Pfam" id="PF05175">
    <property type="entry name" value="MTS"/>
    <property type="match status" value="1"/>
</dbReference>
<evidence type="ECO:0000256" key="3">
    <source>
        <dbReference type="ARBA" id="ARBA00022691"/>
    </source>
</evidence>
<dbReference type="Gene3D" id="3.40.50.150">
    <property type="entry name" value="Vaccinia Virus protein VP39"/>
    <property type="match status" value="1"/>
</dbReference>
<dbReference type="EMBL" id="CP118678">
    <property type="protein sequence ID" value="WEA23397.1"/>
    <property type="molecule type" value="Genomic_DNA"/>
</dbReference>